<name>A0ABQ9DIB9_9PASS</name>
<evidence type="ECO:0000313" key="1">
    <source>
        <dbReference type="EMBL" id="KAJ7420930.1"/>
    </source>
</evidence>
<accession>A0ABQ9DIB9</accession>
<protein>
    <submittedName>
        <fullName evidence="1">Uncharacterized protein</fullName>
    </submittedName>
</protein>
<keyword evidence="2" id="KW-1185">Reference proteome</keyword>
<dbReference type="Proteomes" id="UP001145742">
    <property type="component" value="Unassembled WGS sequence"/>
</dbReference>
<dbReference type="EMBL" id="WHWB01033263">
    <property type="protein sequence ID" value="KAJ7420930.1"/>
    <property type="molecule type" value="Genomic_DNA"/>
</dbReference>
<proteinExistence type="predicted"/>
<evidence type="ECO:0000313" key="2">
    <source>
        <dbReference type="Proteomes" id="UP001145742"/>
    </source>
</evidence>
<organism evidence="1 2">
    <name type="scientific">Willisornis vidua</name>
    <name type="common">Xingu scale-backed antbird</name>
    <dbReference type="NCBI Taxonomy" id="1566151"/>
    <lineage>
        <taxon>Eukaryota</taxon>
        <taxon>Metazoa</taxon>
        <taxon>Chordata</taxon>
        <taxon>Craniata</taxon>
        <taxon>Vertebrata</taxon>
        <taxon>Euteleostomi</taxon>
        <taxon>Archelosauria</taxon>
        <taxon>Archosauria</taxon>
        <taxon>Dinosauria</taxon>
        <taxon>Saurischia</taxon>
        <taxon>Theropoda</taxon>
        <taxon>Coelurosauria</taxon>
        <taxon>Aves</taxon>
        <taxon>Neognathae</taxon>
        <taxon>Neoaves</taxon>
        <taxon>Telluraves</taxon>
        <taxon>Australaves</taxon>
        <taxon>Passeriformes</taxon>
        <taxon>Thamnophilidae</taxon>
        <taxon>Willisornis</taxon>
    </lineage>
</organism>
<gene>
    <name evidence="1" type="ORF">WISP_45804</name>
</gene>
<comment type="caution">
    <text evidence="1">The sequence shown here is derived from an EMBL/GenBank/DDBJ whole genome shotgun (WGS) entry which is preliminary data.</text>
</comment>
<reference evidence="1" key="1">
    <citation type="submission" date="2019-10" db="EMBL/GenBank/DDBJ databases">
        <authorList>
            <person name="Soares A.E.R."/>
            <person name="Aleixo A."/>
            <person name="Schneider P."/>
            <person name="Miyaki C.Y."/>
            <person name="Schneider M.P."/>
            <person name="Mello C."/>
            <person name="Vasconcelos A.T.R."/>
        </authorList>
    </citation>
    <scope>NUCLEOTIDE SEQUENCE</scope>
    <source>
        <tissue evidence="1">Muscle</tissue>
    </source>
</reference>
<sequence>MGSWAALGRALPASLREMILLLYSPLLRPHLEFWALQCKRDMELLEQVQWRVTKMIKGLEYLSYKERLRELVLFSLKMRQRGPHNIYKYLNEGCQEDGARLFSGMPSNRTRGKEQKVMHRKFHLNTWNNLFPVQLTRHWNRLPRDAVESPSLVIFENLLDTIPCNVLYDDSA</sequence>